<keyword evidence="3" id="KW-0449">Lipoprotein</keyword>
<comment type="caution">
    <text evidence="3">The sequence shown here is derived from an EMBL/GenBank/DDBJ whole genome shotgun (WGS) entry which is preliminary data.</text>
</comment>
<dbReference type="Gene3D" id="2.50.20.10">
    <property type="entry name" value="Lipoprotein localisation LolA/LolB/LppX"/>
    <property type="match status" value="1"/>
</dbReference>
<evidence type="ECO:0000313" key="4">
    <source>
        <dbReference type="Proteomes" id="UP001209755"/>
    </source>
</evidence>
<keyword evidence="4" id="KW-1185">Reference proteome</keyword>
<evidence type="ECO:0000313" key="3">
    <source>
        <dbReference type="EMBL" id="MCW2306774.1"/>
    </source>
</evidence>
<evidence type="ECO:0000256" key="2">
    <source>
        <dbReference type="SAM" id="SignalP"/>
    </source>
</evidence>
<feature type="chain" id="PRO_5046350093" evidence="2">
    <location>
        <begin position="43"/>
        <end position="229"/>
    </location>
</feature>
<dbReference type="InterPro" id="IPR004564">
    <property type="entry name" value="OM_lipoprot_carrier_LolA-like"/>
</dbReference>
<proteinExistence type="predicted"/>
<name>A0ABT3H8R0_9HYPH</name>
<dbReference type="PROSITE" id="PS51318">
    <property type="entry name" value="TAT"/>
    <property type="match status" value="1"/>
</dbReference>
<dbReference type="PANTHER" id="PTHR35869:SF1">
    <property type="entry name" value="OUTER-MEMBRANE LIPOPROTEIN CARRIER PROTEIN"/>
    <property type="match status" value="1"/>
</dbReference>
<feature type="signal peptide" evidence="2">
    <location>
        <begin position="1"/>
        <end position="42"/>
    </location>
</feature>
<dbReference type="SUPFAM" id="SSF89392">
    <property type="entry name" value="Prokaryotic lipoproteins and lipoprotein localization factors"/>
    <property type="match status" value="1"/>
</dbReference>
<dbReference type="InterPro" id="IPR029046">
    <property type="entry name" value="LolA/LolB/LppX"/>
</dbReference>
<organism evidence="3 4">
    <name type="scientific">Rhodobium gokarnense</name>
    <dbReference type="NCBI Taxonomy" id="364296"/>
    <lineage>
        <taxon>Bacteria</taxon>
        <taxon>Pseudomonadati</taxon>
        <taxon>Pseudomonadota</taxon>
        <taxon>Alphaproteobacteria</taxon>
        <taxon>Hyphomicrobiales</taxon>
        <taxon>Rhodobiaceae</taxon>
        <taxon>Rhodobium</taxon>
    </lineage>
</organism>
<evidence type="ECO:0000256" key="1">
    <source>
        <dbReference type="ARBA" id="ARBA00022729"/>
    </source>
</evidence>
<protein>
    <submittedName>
        <fullName evidence="3">Outer membrane lipoprotein-sorting protein</fullName>
    </submittedName>
</protein>
<dbReference type="InterPro" id="IPR006311">
    <property type="entry name" value="TAT_signal"/>
</dbReference>
<dbReference type="EMBL" id="JAOQNS010000003">
    <property type="protein sequence ID" value="MCW2306774.1"/>
    <property type="molecule type" value="Genomic_DNA"/>
</dbReference>
<dbReference type="CDD" id="cd16325">
    <property type="entry name" value="LolA"/>
    <property type="match status" value="1"/>
</dbReference>
<dbReference type="Pfam" id="PF03548">
    <property type="entry name" value="LolA"/>
    <property type="match status" value="1"/>
</dbReference>
<dbReference type="Proteomes" id="UP001209755">
    <property type="component" value="Unassembled WGS sequence"/>
</dbReference>
<sequence>MTPTASRTAAPRKAPTRRSFLALALGLAGLGAALLSPTGAGATPNLDETAKETLSKINAYFNSVRTMKGEFVQFAPDGSRTEGTFQLARPGRINFRYEKPARMEIIADGKSVAVRDRRLDTQDIWPLNKTPLRFLLADNIDLTSDAKVTRVSVEPDLVTVIIDEESTFGDGRLTLVFDGNNYELRQWTVTDAQGDTSVAIYNVATGVPVSDRAFEINYQRDYLNNRIKD</sequence>
<dbReference type="PANTHER" id="PTHR35869">
    <property type="entry name" value="OUTER-MEMBRANE LIPOPROTEIN CARRIER PROTEIN"/>
    <property type="match status" value="1"/>
</dbReference>
<dbReference type="RefSeq" id="WP_264600442.1">
    <property type="nucleotide sequence ID" value="NZ_JAOQNS010000003.1"/>
</dbReference>
<keyword evidence="1 2" id="KW-0732">Signal</keyword>
<accession>A0ABT3H8R0</accession>
<gene>
    <name evidence="3" type="ORF">M2319_001096</name>
</gene>
<reference evidence="4" key="1">
    <citation type="submission" date="2023-07" db="EMBL/GenBank/DDBJ databases">
        <title>Genome sequencing of Purple Non-Sulfur Bacteria from various extreme environments.</title>
        <authorList>
            <person name="Mayer M."/>
        </authorList>
    </citation>
    <scope>NUCLEOTIDE SEQUENCE [LARGE SCALE GENOMIC DNA]</scope>
    <source>
        <strain evidence="4">DSM 17935</strain>
    </source>
</reference>